<reference evidence="10 11" key="1">
    <citation type="journal article" date="2024" name="Proc. Natl. Acad. Sci. U.S.A.">
        <title>The genetic regulatory architecture and epigenomic basis for age-related changes in rattlesnake venom.</title>
        <authorList>
            <person name="Hogan M.P."/>
            <person name="Holding M.L."/>
            <person name="Nystrom G.S."/>
            <person name="Colston T.J."/>
            <person name="Bartlett D.A."/>
            <person name="Mason A.J."/>
            <person name="Ellsworth S.A."/>
            <person name="Rautsaw R.M."/>
            <person name="Lawrence K.C."/>
            <person name="Strickland J.L."/>
            <person name="He B."/>
            <person name="Fraser P."/>
            <person name="Margres M.J."/>
            <person name="Gilbert D.M."/>
            <person name="Gibbs H.L."/>
            <person name="Parkinson C.L."/>
            <person name="Rokyta D.R."/>
        </authorList>
    </citation>
    <scope>NUCLEOTIDE SEQUENCE [LARGE SCALE GENOMIC DNA]</scope>
    <source>
        <strain evidence="10">DRR0105</strain>
    </source>
</reference>
<comment type="caution">
    <text evidence="7">Lacks conserved residue(s) required for the propagation of feature annotation.</text>
</comment>
<name>A0AAW1AZZ1_CROAD</name>
<dbReference type="AlphaFoldDB" id="A0AAW1AZZ1"/>
<protein>
    <submittedName>
        <fullName evidence="10">Protransforming growth factor alpha</fullName>
    </submittedName>
</protein>
<keyword evidence="4" id="KW-0339">Growth factor</keyword>
<evidence type="ECO:0000313" key="11">
    <source>
        <dbReference type="Proteomes" id="UP001474421"/>
    </source>
</evidence>
<dbReference type="Proteomes" id="UP001474421">
    <property type="component" value="Unassembled WGS sequence"/>
</dbReference>
<dbReference type="GO" id="GO:0045840">
    <property type="term" value="P:positive regulation of mitotic nuclear division"/>
    <property type="evidence" value="ECO:0007669"/>
    <property type="project" value="TreeGrafter"/>
</dbReference>
<evidence type="ECO:0000256" key="4">
    <source>
        <dbReference type="ARBA" id="ARBA00023030"/>
    </source>
</evidence>
<keyword evidence="8" id="KW-0472">Membrane</keyword>
<keyword evidence="8" id="KW-1133">Transmembrane helix</keyword>
<dbReference type="GO" id="GO:0051781">
    <property type="term" value="P:positive regulation of cell division"/>
    <property type="evidence" value="ECO:0007669"/>
    <property type="project" value="UniProtKB-KW"/>
</dbReference>
<evidence type="ECO:0000313" key="10">
    <source>
        <dbReference type="EMBL" id="KAK9395326.1"/>
    </source>
</evidence>
<keyword evidence="8" id="KW-0812">Transmembrane</keyword>
<evidence type="ECO:0000259" key="9">
    <source>
        <dbReference type="PROSITE" id="PS50026"/>
    </source>
</evidence>
<dbReference type="PROSITE" id="PS00022">
    <property type="entry name" value="EGF_1"/>
    <property type="match status" value="1"/>
</dbReference>
<dbReference type="Gene3D" id="2.10.25.10">
    <property type="entry name" value="Laminin"/>
    <property type="match status" value="1"/>
</dbReference>
<organism evidence="10 11">
    <name type="scientific">Crotalus adamanteus</name>
    <name type="common">Eastern diamondback rattlesnake</name>
    <dbReference type="NCBI Taxonomy" id="8729"/>
    <lineage>
        <taxon>Eukaryota</taxon>
        <taxon>Metazoa</taxon>
        <taxon>Chordata</taxon>
        <taxon>Craniata</taxon>
        <taxon>Vertebrata</taxon>
        <taxon>Euteleostomi</taxon>
        <taxon>Lepidosauria</taxon>
        <taxon>Squamata</taxon>
        <taxon>Bifurcata</taxon>
        <taxon>Unidentata</taxon>
        <taxon>Episquamata</taxon>
        <taxon>Toxicofera</taxon>
        <taxon>Serpentes</taxon>
        <taxon>Colubroidea</taxon>
        <taxon>Viperidae</taxon>
        <taxon>Crotalinae</taxon>
        <taxon>Crotalus</taxon>
    </lineage>
</organism>
<keyword evidence="11" id="KW-1185">Reference proteome</keyword>
<evidence type="ECO:0000256" key="8">
    <source>
        <dbReference type="SAM" id="Phobius"/>
    </source>
</evidence>
<feature type="domain" description="EGF-like" evidence="9">
    <location>
        <begin position="188"/>
        <end position="228"/>
    </location>
</feature>
<dbReference type="SUPFAM" id="SSF57196">
    <property type="entry name" value="EGF/Laminin"/>
    <property type="match status" value="1"/>
</dbReference>
<dbReference type="PANTHER" id="PTHR10740:SF1">
    <property type="entry name" value="PROTRANSFORMING GROWTH FACTOR ALPHA"/>
    <property type="match status" value="1"/>
</dbReference>
<dbReference type="FunFam" id="2.10.25.10:FF:000182">
    <property type="entry name" value="Protransforming growth factor alpha"/>
    <property type="match status" value="1"/>
</dbReference>
<evidence type="ECO:0000256" key="3">
    <source>
        <dbReference type="ARBA" id="ARBA00022536"/>
    </source>
</evidence>
<gene>
    <name evidence="10" type="ORF">NXF25_014672</name>
</gene>
<dbReference type="PRINTS" id="PR00009">
    <property type="entry name" value="EGFTGF"/>
</dbReference>
<comment type="subcellular location">
    <subcellularLocation>
        <location evidence="1">Secreted</location>
        <location evidence="1">Extracellular space</location>
    </subcellularLocation>
</comment>
<dbReference type="PROSITE" id="PS50026">
    <property type="entry name" value="EGF_3"/>
    <property type="match status" value="1"/>
</dbReference>
<evidence type="ECO:0000256" key="2">
    <source>
        <dbReference type="ARBA" id="ARBA00022525"/>
    </source>
</evidence>
<dbReference type="PANTHER" id="PTHR10740">
    <property type="entry name" value="TRANSFORMING GROWTH FACTOR ALPHA"/>
    <property type="match status" value="1"/>
</dbReference>
<keyword evidence="3 7" id="KW-0245">EGF-like domain</keyword>
<feature type="transmembrane region" description="Helical" evidence="8">
    <location>
        <begin position="245"/>
        <end position="269"/>
    </location>
</feature>
<evidence type="ECO:0000256" key="7">
    <source>
        <dbReference type="PROSITE-ProRule" id="PRU00076"/>
    </source>
</evidence>
<dbReference type="EMBL" id="JAOTOJ010000010">
    <property type="protein sequence ID" value="KAK9395326.1"/>
    <property type="molecule type" value="Genomic_DNA"/>
</dbReference>
<dbReference type="GO" id="GO:0005154">
    <property type="term" value="F:epidermal growth factor receptor binding"/>
    <property type="evidence" value="ECO:0007669"/>
    <property type="project" value="TreeGrafter"/>
</dbReference>
<keyword evidence="5 7" id="KW-1015">Disulfide bond</keyword>
<sequence length="305" mass="32161">MAGEAGGLALASLSATLEQPVQTSSGTDCGRREGTLFRDVLFPPSASLGSPQASFQAPLLLPGWAWLVSVGGGLDGGAPSTPGCQCASGCCQWKAASGLEAGAGKSLRSLHLGSVCVFPEVHKHNVIVQVMVSAWRCWFLPCHLTVTQRHRIQGRGGGQSVLLAVCHALENTTSALRGPPVAAAVRSHFNNCPDAHSTFCFHGTCRFLVQEEEPTCVCHSGYMGARCEHADLLAVVAAAQKKQTITALVVVSIIASIVVIMVCVLIHCCRIRKPCEWCRTIVGRHEKPTGLLKGATSCCHSETVV</sequence>
<accession>A0AAW1AZZ1</accession>
<dbReference type="GO" id="GO:0008083">
    <property type="term" value="F:growth factor activity"/>
    <property type="evidence" value="ECO:0007669"/>
    <property type="project" value="UniProtKB-KW"/>
</dbReference>
<dbReference type="GO" id="GO:0007173">
    <property type="term" value="P:epidermal growth factor receptor signaling pathway"/>
    <property type="evidence" value="ECO:0007669"/>
    <property type="project" value="TreeGrafter"/>
</dbReference>
<dbReference type="InterPro" id="IPR000742">
    <property type="entry name" value="EGF"/>
</dbReference>
<proteinExistence type="predicted"/>
<feature type="disulfide bond" evidence="7">
    <location>
        <begin position="218"/>
        <end position="227"/>
    </location>
</feature>
<dbReference type="GO" id="GO:0005615">
    <property type="term" value="C:extracellular space"/>
    <property type="evidence" value="ECO:0007669"/>
    <property type="project" value="UniProtKB-ARBA"/>
</dbReference>
<evidence type="ECO:0000256" key="6">
    <source>
        <dbReference type="ARBA" id="ARBA00023246"/>
    </source>
</evidence>
<keyword evidence="6" id="KW-0497">Mitogen</keyword>
<evidence type="ECO:0000256" key="1">
    <source>
        <dbReference type="ARBA" id="ARBA00004239"/>
    </source>
</evidence>
<dbReference type="PROSITE" id="PS01186">
    <property type="entry name" value="EGF_2"/>
    <property type="match status" value="1"/>
</dbReference>
<keyword evidence="2" id="KW-0964">Secreted</keyword>
<evidence type="ECO:0000256" key="5">
    <source>
        <dbReference type="ARBA" id="ARBA00023157"/>
    </source>
</evidence>
<dbReference type="GO" id="GO:0008284">
    <property type="term" value="P:positive regulation of cell population proliferation"/>
    <property type="evidence" value="ECO:0007669"/>
    <property type="project" value="TreeGrafter"/>
</dbReference>
<comment type="caution">
    <text evidence="10">The sequence shown here is derived from an EMBL/GenBank/DDBJ whole genome shotgun (WGS) entry which is preliminary data.</text>
</comment>